<keyword evidence="6" id="KW-0067">ATP-binding</keyword>
<dbReference type="PRINTS" id="PR00120">
    <property type="entry name" value="HATPASE"/>
</dbReference>
<feature type="transmembrane region" description="Helical" evidence="10">
    <location>
        <begin position="57"/>
        <end position="76"/>
    </location>
</feature>
<feature type="transmembrane region" description="Helical" evidence="10">
    <location>
        <begin position="278"/>
        <end position="299"/>
    </location>
</feature>
<keyword evidence="7" id="KW-1278">Translocase</keyword>
<feature type="transmembrane region" description="Helical" evidence="10">
    <location>
        <begin position="244"/>
        <end position="266"/>
    </location>
</feature>
<dbReference type="InterPro" id="IPR023298">
    <property type="entry name" value="ATPase_P-typ_TM_dom_sf"/>
</dbReference>
<evidence type="ECO:0000313" key="13">
    <source>
        <dbReference type="Proteomes" id="UP000230852"/>
    </source>
</evidence>
<keyword evidence="3" id="KW-1003">Cell membrane</keyword>
<dbReference type="SUPFAM" id="SSF81665">
    <property type="entry name" value="Calcium ATPase, transmembrane domain M"/>
    <property type="match status" value="1"/>
</dbReference>
<feature type="transmembrane region" description="Helical" evidence="10">
    <location>
        <begin position="787"/>
        <end position="806"/>
    </location>
</feature>
<keyword evidence="9 10" id="KW-0472">Membrane</keyword>
<dbReference type="Gene3D" id="3.40.50.1000">
    <property type="entry name" value="HAD superfamily/HAD-like"/>
    <property type="match status" value="1"/>
</dbReference>
<evidence type="ECO:0000256" key="6">
    <source>
        <dbReference type="ARBA" id="ARBA00022840"/>
    </source>
</evidence>
<dbReference type="Gene3D" id="2.70.150.10">
    <property type="entry name" value="Calcium-transporting ATPase, cytoplasmic transduction domain A"/>
    <property type="match status" value="1"/>
</dbReference>
<keyword evidence="8 10" id="KW-1133">Transmembrane helix</keyword>
<evidence type="ECO:0000256" key="4">
    <source>
        <dbReference type="ARBA" id="ARBA00022692"/>
    </source>
</evidence>
<comment type="caution">
    <text evidence="12">The sequence shown here is derived from an EMBL/GenBank/DDBJ whole genome shotgun (WGS) entry which is preliminary data.</text>
</comment>
<evidence type="ECO:0000256" key="8">
    <source>
        <dbReference type="ARBA" id="ARBA00022989"/>
    </source>
</evidence>
<accession>A0A2H0TY50</accession>
<dbReference type="GO" id="GO:0005886">
    <property type="term" value="C:plasma membrane"/>
    <property type="evidence" value="ECO:0007669"/>
    <property type="project" value="UniProtKB-SubCell"/>
</dbReference>
<comment type="similarity">
    <text evidence="2">Belongs to the cation transport ATPase (P-type) (TC 3.A.3) family. Type IIA subfamily.</text>
</comment>
<dbReference type="Gene3D" id="1.20.1110.10">
    <property type="entry name" value="Calcium-transporting ATPase, transmembrane domain"/>
    <property type="match status" value="1"/>
</dbReference>
<dbReference type="PRINTS" id="PR00119">
    <property type="entry name" value="CATATPASE"/>
</dbReference>
<proteinExistence type="inferred from homology"/>
<dbReference type="Proteomes" id="UP000230852">
    <property type="component" value="Unassembled WGS sequence"/>
</dbReference>
<feature type="transmembrane region" description="Helical" evidence="10">
    <location>
        <begin position="759"/>
        <end position="781"/>
    </location>
</feature>
<feature type="transmembrane region" description="Helical" evidence="10">
    <location>
        <begin position="685"/>
        <end position="711"/>
    </location>
</feature>
<keyword evidence="5" id="KW-0547">Nucleotide-binding</keyword>
<dbReference type="SUPFAM" id="SSF56784">
    <property type="entry name" value="HAD-like"/>
    <property type="match status" value="1"/>
</dbReference>
<feature type="domain" description="Cation-transporting P-type ATPase N-terminal" evidence="11">
    <location>
        <begin position="3"/>
        <end position="77"/>
    </location>
</feature>
<dbReference type="SFLD" id="SFLDF00027">
    <property type="entry name" value="p-type_atpase"/>
    <property type="match status" value="1"/>
</dbReference>
<evidence type="ECO:0000313" key="12">
    <source>
        <dbReference type="EMBL" id="PIR78156.1"/>
    </source>
</evidence>
<feature type="transmembrane region" description="Helical" evidence="10">
    <location>
        <begin position="826"/>
        <end position="846"/>
    </location>
</feature>
<evidence type="ECO:0000256" key="2">
    <source>
        <dbReference type="ARBA" id="ARBA00005675"/>
    </source>
</evidence>
<dbReference type="InterPro" id="IPR023214">
    <property type="entry name" value="HAD_sf"/>
</dbReference>
<feature type="transmembrane region" description="Helical" evidence="10">
    <location>
        <begin position="858"/>
        <end position="878"/>
    </location>
</feature>
<comment type="subcellular location">
    <subcellularLocation>
        <location evidence="1">Cell membrane</location>
        <topology evidence="1">Multi-pass membrane protein</topology>
    </subcellularLocation>
</comment>
<evidence type="ECO:0000259" key="11">
    <source>
        <dbReference type="SMART" id="SM00831"/>
    </source>
</evidence>
<dbReference type="Gene3D" id="3.40.1110.10">
    <property type="entry name" value="Calcium-transporting ATPase, cytoplasmic domain N"/>
    <property type="match status" value="1"/>
</dbReference>
<dbReference type="InterPro" id="IPR023299">
    <property type="entry name" value="ATPase_P-typ_cyto_dom_N"/>
</dbReference>
<evidence type="ECO:0000256" key="7">
    <source>
        <dbReference type="ARBA" id="ARBA00022967"/>
    </source>
</evidence>
<dbReference type="InterPro" id="IPR008250">
    <property type="entry name" value="ATPase_P-typ_transduc_dom_A_sf"/>
</dbReference>
<dbReference type="Pfam" id="PF00690">
    <property type="entry name" value="Cation_ATPase_N"/>
    <property type="match status" value="1"/>
</dbReference>
<dbReference type="InterPro" id="IPR001757">
    <property type="entry name" value="P_typ_ATPase"/>
</dbReference>
<dbReference type="NCBIfam" id="TIGR01494">
    <property type="entry name" value="ATPase_P-type"/>
    <property type="match status" value="2"/>
</dbReference>
<dbReference type="AlphaFoldDB" id="A0A2H0TY50"/>
<dbReference type="PROSITE" id="PS00154">
    <property type="entry name" value="ATPASE_E1_E2"/>
    <property type="match status" value="1"/>
</dbReference>
<dbReference type="GO" id="GO:0016887">
    <property type="term" value="F:ATP hydrolysis activity"/>
    <property type="evidence" value="ECO:0007669"/>
    <property type="project" value="InterPro"/>
</dbReference>
<dbReference type="InterPro" id="IPR006068">
    <property type="entry name" value="ATPase_P-typ_cation-transptr_C"/>
</dbReference>
<protein>
    <submittedName>
        <fullName evidence="12">ATPase</fullName>
    </submittedName>
</protein>
<evidence type="ECO:0000256" key="5">
    <source>
        <dbReference type="ARBA" id="ARBA00022741"/>
    </source>
</evidence>
<dbReference type="Pfam" id="PF00689">
    <property type="entry name" value="Cation_ATPase_C"/>
    <property type="match status" value="1"/>
</dbReference>
<dbReference type="SUPFAM" id="SSF81653">
    <property type="entry name" value="Calcium ATPase, transduction domain A"/>
    <property type="match status" value="1"/>
</dbReference>
<evidence type="ECO:0000256" key="9">
    <source>
        <dbReference type="ARBA" id="ARBA00023136"/>
    </source>
</evidence>
<keyword evidence="4 10" id="KW-0812">Transmembrane</keyword>
<dbReference type="PANTHER" id="PTHR43294:SF21">
    <property type="entry name" value="CATION TRANSPORTING ATPASE"/>
    <property type="match status" value="1"/>
</dbReference>
<dbReference type="InterPro" id="IPR004014">
    <property type="entry name" value="ATPase_P-typ_cation-transptr_N"/>
</dbReference>
<dbReference type="InterPro" id="IPR050510">
    <property type="entry name" value="Cation_transp_ATPase_P-type"/>
</dbReference>
<dbReference type="SMART" id="SM00831">
    <property type="entry name" value="Cation_ATPase_N"/>
    <property type="match status" value="1"/>
</dbReference>
<dbReference type="EMBL" id="PFBU01000060">
    <property type="protein sequence ID" value="PIR78156.1"/>
    <property type="molecule type" value="Genomic_DNA"/>
</dbReference>
<dbReference type="SUPFAM" id="SSF81660">
    <property type="entry name" value="Metal cation-transporting ATPase, ATP-binding domain N"/>
    <property type="match status" value="1"/>
</dbReference>
<evidence type="ECO:0000256" key="1">
    <source>
        <dbReference type="ARBA" id="ARBA00004651"/>
    </source>
</evidence>
<dbReference type="SFLD" id="SFLDG00002">
    <property type="entry name" value="C1.7:_P-type_atpase_like"/>
    <property type="match status" value="1"/>
</dbReference>
<evidence type="ECO:0000256" key="10">
    <source>
        <dbReference type="SAM" id="Phobius"/>
    </source>
</evidence>
<dbReference type="Pfam" id="PF00122">
    <property type="entry name" value="E1-E2_ATPase"/>
    <property type="match status" value="1"/>
</dbReference>
<dbReference type="PANTHER" id="PTHR43294">
    <property type="entry name" value="SODIUM/POTASSIUM-TRANSPORTING ATPASE SUBUNIT ALPHA"/>
    <property type="match status" value="1"/>
</dbReference>
<dbReference type="InterPro" id="IPR059000">
    <property type="entry name" value="ATPase_P-type_domA"/>
</dbReference>
<organism evidence="12 13">
    <name type="scientific">Candidatus Magasanikbacteria bacterium CG10_big_fil_rev_8_21_14_0_10_36_16</name>
    <dbReference type="NCBI Taxonomy" id="1974645"/>
    <lineage>
        <taxon>Bacteria</taxon>
        <taxon>Candidatus Magasanikiibacteriota</taxon>
    </lineage>
</organism>
<sequence length="892" mass="99123">MKNYHADSISQVFDKLQSAELGLSSVEAKQRLQTFGLNNLPSSKTKMTKAKIFMNQWKSPLILILAVAGIISGILAEYTDMIVILITVFVNVIIGFVQEYKADVALEKLQDFVKYNCLVFRDAKKVLVSSTDLVPGDVMLLDVGAKIQADARIIKCNNLQINEAVLTGESALVTKNNKKISKETGLASRANMVYRGTTIANGNAMVVITNVGKDTEIGKIAILVKETLQESTPLQNQLQKMSKVIGIVVLLIAIFIFVLGILQNSVEYSLLQMFETAVAVAVAAIPEGLVISVTVILAIGMQHILKRKALVRKLISAETLGSVSVICTDKTGTLTEGKMRLVNVITSNNELDNQEINLLNLEDKKFQDVKMLLQVGVLCNDSFLENGKAEEKDWNFVGDTTDSAFLFSAKKIGIDKQILENKLKRIDEIPFDSKNKFMLTLHEGIKENNLYLKGSFESVFVKVNFYRENGKIKKLDKKTKEWFIKQESILTEKGLRVLALANKKIDKNIKTIEKQGLDDFVFLGIVALSDPLRLEAKETILRAKQAGIRTIMITGDNPKTAQFIGRELGIECENKNILTGLELEAMTDTELSDRIDNLFIFARVDPKHKIRIVEVLQRKGEVVAMTGDGVNDAPALKGANIGIALGSGTDISKDIAGLVLTDDDFSTIVAAVEEGRHIYKNIRKVILYLLSGSFTEIVLIGGSILFGLPLALLPVQILWVNLIEDSFPNMALAFDKKAEDNMKEKPRAKTGSIIDREMIIMIVTIAVVSNMVLFFLFWYYLSIGTSIGVARTIMFVALGIDSLFYIYSIRSMKKHVWQMSLFDNKYLTGAVLLGWFLLVSAVYFPPLQLLLKTSTLGFGHWVVIILFGLLNIFIIEIIKGIFLVRNKFLNHA</sequence>
<gene>
    <name evidence="12" type="ORF">COU28_03130</name>
</gene>
<dbReference type="SFLD" id="SFLDS00003">
    <property type="entry name" value="Haloacid_Dehalogenase"/>
    <property type="match status" value="1"/>
</dbReference>
<reference evidence="13" key="1">
    <citation type="submission" date="2017-09" db="EMBL/GenBank/DDBJ databases">
        <title>Depth-based differentiation of microbial function through sediment-hosted aquifers and enrichment of novel symbionts in the deep terrestrial subsurface.</title>
        <authorList>
            <person name="Probst A.J."/>
            <person name="Ladd B."/>
            <person name="Jarett J.K."/>
            <person name="Geller-Mcgrath D.E."/>
            <person name="Sieber C.M.K."/>
            <person name="Emerson J.B."/>
            <person name="Anantharaman K."/>
            <person name="Thomas B.C."/>
            <person name="Malmstrom R."/>
            <person name="Stieglmeier M."/>
            <person name="Klingl A."/>
            <person name="Woyke T."/>
            <person name="Ryan C.M."/>
            <person name="Banfield J.F."/>
        </authorList>
    </citation>
    <scope>NUCLEOTIDE SEQUENCE [LARGE SCALE GENOMIC DNA]</scope>
</reference>
<dbReference type="InterPro" id="IPR036412">
    <property type="entry name" value="HAD-like_sf"/>
</dbReference>
<dbReference type="InterPro" id="IPR018303">
    <property type="entry name" value="ATPase_P-typ_P_site"/>
</dbReference>
<dbReference type="GO" id="GO:0005524">
    <property type="term" value="F:ATP binding"/>
    <property type="evidence" value="ECO:0007669"/>
    <property type="project" value="UniProtKB-KW"/>
</dbReference>
<dbReference type="Pfam" id="PF13246">
    <property type="entry name" value="Cation_ATPase"/>
    <property type="match status" value="1"/>
</dbReference>
<dbReference type="InterPro" id="IPR044492">
    <property type="entry name" value="P_typ_ATPase_HD_dom"/>
</dbReference>
<feature type="transmembrane region" description="Helical" evidence="10">
    <location>
        <begin position="82"/>
        <end position="100"/>
    </location>
</feature>
<evidence type="ECO:0000256" key="3">
    <source>
        <dbReference type="ARBA" id="ARBA00022475"/>
    </source>
</evidence>
<name>A0A2H0TY50_9BACT</name>